<sequence>MENIVLQVNIEGMQDKVRTDWNSLADNLKKRGMDEVALNQLHTELRAGLRVSTRGLTLSMVSAETFNAALEGIISESRKQAQSQGVLRS</sequence>
<evidence type="ECO:0000313" key="1">
    <source>
        <dbReference type="EMBL" id="BCV43992.1"/>
    </source>
</evidence>
<name>A0A5N5TWA8_9GAMM</name>
<gene>
    <name evidence="1" type="ORF">TUM17379_10100</name>
</gene>
<dbReference type="GeneID" id="93808059"/>
<evidence type="ECO:0000313" key="2">
    <source>
        <dbReference type="Proteomes" id="UP000825078"/>
    </source>
</evidence>
<proteinExistence type="predicted"/>
<dbReference type="KEGG" id="salg:BS332_12395"/>
<dbReference type="Proteomes" id="UP000825078">
    <property type="component" value="Chromosome"/>
</dbReference>
<accession>A0A5N5TWA8</accession>
<protein>
    <submittedName>
        <fullName evidence="1">Uncharacterized protein</fullName>
    </submittedName>
</protein>
<dbReference type="AlphaFoldDB" id="A0A5N5TWA8"/>
<dbReference type="RefSeq" id="WP_025011513.1">
    <property type="nucleotide sequence ID" value="NZ_AP024609.1"/>
</dbReference>
<organism evidence="1 2">
    <name type="scientific">Shewanella algae</name>
    <dbReference type="NCBI Taxonomy" id="38313"/>
    <lineage>
        <taxon>Bacteria</taxon>
        <taxon>Pseudomonadati</taxon>
        <taxon>Pseudomonadota</taxon>
        <taxon>Gammaproteobacteria</taxon>
        <taxon>Alteromonadales</taxon>
        <taxon>Shewanellaceae</taxon>
        <taxon>Shewanella</taxon>
    </lineage>
</organism>
<dbReference type="EMBL" id="AP024613">
    <property type="protein sequence ID" value="BCV43992.1"/>
    <property type="molecule type" value="Genomic_DNA"/>
</dbReference>
<reference evidence="1" key="1">
    <citation type="submission" date="2021-05" db="EMBL/GenBank/DDBJ databases">
        <title>Molecular characterization for Shewanella algae harboring chromosomal blaOXA-55-like strains isolated from clinical and environment sample.</title>
        <authorList>
            <person name="Ohama Y."/>
            <person name="Aoki K."/>
            <person name="Harada S."/>
            <person name="Moriya K."/>
            <person name="Ishii Y."/>
            <person name="Tateda K."/>
        </authorList>
    </citation>
    <scope>NUCLEOTIDE SEQUENCE</scope>
    <source>
        <strain evidence="1">TUM17379</strain>
    </source>
</reference>